<evidence type="ECO:0000259" key="4">
    <source>
        <dbReference type="PROSITE" id="PS01124"/>
    </source>
</evidence>
<dbReference type="PANTHER" id="PTHR43280:SF28">
    <property type="entry name" value="HTH-TYPE TRANSCRIPTIONAL ACTIVATOR RHAS"/>
    <property type="match status" value="1"/>
</dbReference>
<dbReference type="PANTHER" id="PTHR43280">
    <property type="entry name" value="ARAC-FAMILY TRANSCRIPTIONAL REGULATOR"/>
    <property type="match status" value="1"/>
</dbReference>
<proteinExistence type="predicted"/>
<dbReference type="SMART" id="SM00342">
    <property type="entry name" value="HTH_ARAC"/>
    <property type="match status" value="1"/>
</dbReference>
<gene>
    <name evidence="5" type="ORF">GCM10007916_36280</name>
</gene>
<dbReference type="PROSITE" id="PS01124">
    <property type="entry name" value="HTH_ARAC_FAMILY_2"/>
    <property type="match status" value="1"/>
</dbReference>
<dbReference type="SUPFAM" id="SSF46689">
    <property type="entry name" value="Homeodomain-like"/>
    <property type="match status" value="1"/>
</dbReference>
<dbReference type="Pfam" id="PF12833">
    <property type="entry name" value="HTH_18"/>
    <property type="match status" value="1"/>
</dbReference>
<evidence type="ECO:0000256" key="3">
    <source>
        <dbReference type="ARBA" id="ARBA00023163"/>
    </source>
</evidence>
<accession>A0ABQ6E5D9</accession>
<dbReference type="InterPro" id="IPR018060">
    <property type="entry name" value="HTH_AraC"/>
</dbReference>
<evidence type="ECO:0000256" key="1">
    <source>
        <dbReference type="ARBA" id="ARBA00023015"/>
    </source>
</evidence>
<dbReference type="Gene3D" id="1.10.10.60">
    <property type="entry name" value="Homeodomain-like"/>
    <property type="match status" value="1"/>
</dbReference>
<organism evidence="5 6">
    <name type="scientific">Psychromonas marina</name>
    <dbReference type="NCBI Taxonomy" id="88364"/>
    <lineage>
        <taxon>Bacteria</taxon>
        <taxon>Pseudomonadati</taxon>
        <taxon>Pseudomonadota</taxon>
        <taxon>Gammaproteobacteria</taxon>
        <taxon>Alteromonadales</taxon>
        <taxon>Psychromonadaceae</taxon>
        <taxon>Psychromonas</taxon>
    </lineage>
</organism>
<dbReference type="RefSeq" id="WP_284205661.1">
    <property type="nucleotide sequence ID" value="NZ_BSPQ01000026.1"/>
</dbReference>
<keyword evidence="3" id="KW-0804">Transcription</keyword>
<keyword evidence="1" id="KW-0805">Transcription regulation</keyword>
<keyword evidence="6" id="KW-1185">Reference proteome</keyword>
<sequence>MPRKYALGRASIVLPFLDMMEQHGKDPKKITSQLGLGNQTFDDLLLGNPQLHLPSYSLGHILDSSARMTESDDIGFISGSSDKKMMDIHPELIALINNKQSLLGCLVSVVQLQHLQGSHFQCELAYVNSELRIYHTSALLPSHRGFQHSHLFTTARILKFMKQYNGAQWKPDYIALKPNIADTALLAKNTRLGKVLCGLDKSYIPISYNLNDAQLSINNGSFASSTKALQQIKIVINALWELKGFNLDLLAHLFGLSERTIQRLFSDDGSSFRDYLNSVKIKKAKQLLLQGDSVNSIAMQLHYTEAANLTRAMKKQTGLTPIQYVERCK</sequence>
<evidence type="ECO:0000313" key="5">
    <source>
        <dbReference type="EMBL" id="GLS92556.1"/>
    </source>
</evidence>
<dbReference type="EMBL" id="BSPQ01000026">
    <property type="protein sequence ID" value="GLS92556.1"/>
    <property type="molecule type" value="Genomic_DNA"/>
</dbReference>
<evidence type="ECO:0000313" key="6">
    <source>
        <dbReference type="Proteomes" id="UP001157353"/>
    </source>
</evidence>
<comment type="caution">
    <text evidence="5">The sequence shown here is derived from an EMBL/GenBank/DDBJ whole genome shotgun (WGS) entry which is preliminary data.</text>
</comment>
<protein>
    <recommendedName>
        <fullName evidence="4">HTH araC/xylS-type domain-containing protein</fullName>
    </recommendedName>
</protein>
<dbReference type="Proteomes" id="UP001157353">
    <property type="component" value="Unassembled WGS sequence"/>
</dbReference>
<keyword evidence="2" id="KW-0238">DNA-binding</keyword>
<name>A0ABQ6E5D9_9GAMM</name>
<feature type="domain" description="HTH araC/xylS-type" evidence="4">
    <location>
        <begin position="230"/>
        <end position="327"/>
    </location>
</feature>
<reference evidence="6" key="1">
    <citation type="journal article" date="2019" name="Int. J. Syst. Evol. Microbiol.">
        <title>The Global Catalogue of Microorganisms (GCM) 10K type strain sequencing project: providing services to taxonomists for standard genome sequencing and annotation.</title>
        <authorList>
            <consortium name="The Broad Institute Genomics Platform"/>
            <consortium name="The Broad Institute Genome Sequencing Center for Infectious Disease"/>
            <person name="Wu L."/>
            <person name="Ma J."/>
        </authorList>
    </citation>
    <scope>NUCLEOTIDE SEQUENCE [LARGE SCALE GENOMIC DNA]</scope>
    <source>
        <strain evidence="6">NBRC 103166</strain>
    </source>
</reference>
<dbReference type="InterPro" id="IPR009057">
    <property type="entry name" value="Homeodomain-like_sf"/>
</dbReference>
<evidence type="ECO:0000256" key="2">
    <source>
        <dbReference type="ARBA" id="ARBA00023125"/>
    </source>
</evidence>